<feature type="domain" description="BioF2-like acetyltransferase" evidence="1">
    <location>
        <begin position="176"/>
        <end position="309"/>
    </location>
</feature>
<gene>
    <name evidence="2" type="ORF">I5776_12245</name>
</gene>
<name>A0ABX7DWN4_9BACI</name>
<keyword evidence="3" id="KW-1185">Reference proteome</keyword>
<evidence type="ECO:0000313" key="3">
    <source>
        <dbReference type="Proteomes" id="UP000595691"/>
    </source>
</evidence>
<sequence length="548" mass="65476">MNIKKITSLQQLMTYREVWNDILSMCQNNNPFIEFEWIRQWLCYFQDSFEPYIYLVEHEDEVIAIFPFIKKRTRFYNYIHFAGYGQANYMDIVAVEKWKEIAIRTVMNELINERRKVVILHGLLDSKGTANAFIHYCTDNDIPVHKSQIIAPFIDLQMENFDDFIKKKMKKHGGDRKEKRMKKLGNVAFHPLDKTQLETMFRLHEKRWKSKIDTSGFSKGHTHDFYKNIAFLNNKVIETKIDGLFIENRLVAFFYGFVCRNRYVLYILAHDDDFGVFSPGRMLLKETIKNRYRNQVQNFDLSIGFEPYKLDWNTNTDRVSKVILPCKGWLSRFGYWHVSMRDKLIQFLKKNKSLVHFKRNTLGKLLNFLHDLNPSYFKKTIKTIGGFLFQKNMVEIYRIDRRLFEKKTVSKKFQLITLKELIQHSSIFKGNVEEIIKRLYQKQQCYCLIQDGMITNYFWVNEKVLQIDVVDVAEQLPSHSAYIYDWQSFDGDVASTLFEKNNKLLSIYVAIPNHCKDKTSFHDQGFIRVYQITKKVIFGFRFISRRNF</sequence>
<proteinExistence type="predicted"/>
<dbReference type="EMBL" id="CP065425">
    <property type="protein sequence ID" value="QQZ07861.1"/>
    <property type="molecule type" value="Genomic_DNA"/>
</dbReference>
<dbReference type="InterPro" id="IPR038740">
    <property type="entry name" value="BioF2-like_GNAT_dom"/>
</dbReference>
<reference evidence="2 3" key="1">
    <citation type="submission" date="2020-11" db="EMBL/GenBank/DDBJ databases">
        <title>Taxonomic evaluation of the Bacillus sporothermodurans group of bacteria based on whole genome sequences.</title>
        <authorList>
            <person name="Fiedler G."/>
            <person name="Herbstmann A.-D."/>
            <person name="Doll E."/>
            <person name="Wenning M."/>
            <person name="Brinks E."/>
            <person name="Kabisch J."/>
            <person name="Breitenwieser F."/>
            <person name="Lappann M."/>
            <person name="Boehnlein C."/>
            <person name="Franz C."/>
        </authorList>
    </citation>
    <scope>NUCLEOTIDE SEQUENCE [LARGE SCALE GENOMIC DNA]</scope>
    <source>
        <strain evidence="2 3">JCM 19841</strain>
    </source>
</reference>
<dbReference type="InterPro" id="IPR016181">
    <property type="entry name" value="Acyl_CoA_acyltransferase"/>
</dbReference>
<evidence type="ECO:0000259" key="1">
    <source>
        <dbReference type="Pfam" id="PF13480"/>
    </source>
</evidence>
<dbReference type="Proteomes" id="UP000595691">
    <property type="component" value="Chromosome"/>
</dbReference>
<accession>A0ABX7DWN4</accession>
<dbReference type="RefSeq" id="WP_202776692.1">
    <property type="nucleotide sequence ID" value="NZ_CP065425.1"/>
</dbReference>
<protein>
    <submittedName>
        <fullName evidence="2">GNAT family N-acetyltransferase</fullName>
    </submittedName>
</protein>
<dbReference type="Pfam" id="PF13480">
    <property type="entry name" value="Acetyltransf_6"/>
    <property type="match status" value="1"/>
</dbReference>
<organism evidence="2 3">
    <name type="scientific">Heyndrickxia vini</name>
    <dbReference type="NCBI Taxonomy" id="1476025"/>
    <lineage>
        <taxon>Bacteria</taxon>
        <taxon>Bacillati</taxon>
        <taxon>Bacillota</taxon>
        <taxon>Bacilli</taxon>
        <taxon>Bacillales</taxon>
        <taxon>Bacillaceae</taxon>
        <taxon>Heyndrickxia</taxon>
    </lineage>
</organism>
<dbReference type="SUPFAM" id="SSF55729">
    <property type="entry name" value="Acyl-CoA N-acyltransferases (Nat)"/>
    <property type="match status" value="1"/>
</dbReference>
<evidence type="ECO:0000313" key="2">
    <source>
        <dbReference type="EMBL" id="QQZ07861.1"/>
    </source>
</evidence>